<dbReference type="GO" id="GO:0050909">
    <property type="term" value="P:sensory perception of taste"/>
    <property type="evidence" value="ECO:0007669"/>
    <property type="project" value="InterPro"/>
</dbReference>
<dbReference type="GO" id="GO:0043025">
    <property type="term" value="C:neuronal cell body"/>
    <property type="evidence" value="ECO:0007669"/>
    <property type="project" value="TreeGrafter"/>
</dbReference>
<evidence type="ECO:0000256" key="8">
    <source>
        <dbReference type="RuleBase" id="RU363108"/>
    </source>
</evidence>
<proteinExistence type="inferred from homology"/>
<dbReference type="GO" id="GO:0008049">
    <property type="term" value="P:male courtship behavior"/>
    <property type="evidence" value="ECO:0007669"/>
    <property type="project" value="TreeGrafter"/>
</dbReference>
<evidence type="ECO:0000256" key="2">
    <source>
        <dbReference type="ARBA" id="ARBA00022475"/>
    </source>
</evidence>
<keyword evidence="9" id="KW-1185">Reference proteome</keyword>
<comment type="subcellular location">
    <subcellularLocation>
        <location evidence="1 8">Cell membrane</location>
        <topology evidence="1 8">Multi-pass membrane protein</topology>
    </subcellularLocation>
</comment>
<feature type="transmembrane region" description="Helical" evidence="8">
    <location>
        <begin position="178"/>
        <end position="194"/>
    </location>
</feature>
<keyword evidence="7 8" id="KW-0807">Transducer</keyword>
<keyword evidence="3 8" id="KW-0812">Transmembrane</keyword>
<dbReference type="RefSeq" id="XP_003394407.3">
    <property type="nucleotide sequence ID" value="XM_003394359.4"/>
</dbReference>
<evidence type="ECO:0000256" key="4">
    <source>
        <dbReference type="ARBA" id="ARBA00022989"/>
    </source>
</evidence>
<organism evidence="9 10">
    <name type="scientific">Bombus terrestris</name>
    <name type="common">Buff-tailed bumblebee</name>
    <name type="synonym">Apis terrestris</name>
    <dbReference type="NCBI Taxonomy" id="30195"/>
    <lineage>
        <taxon>Eukaryota</taxon>
        <taxon>Metazoa</taxon>
        <taxon>Ecdysozoa</taxon>
        <taxon>Arthropoda</taxon>
        <taxon>Hexapoda</taxon>
        <taxon>Insecta</taxon>
        <taxon>Pterygota</taxon>
        <taxon>Neoptera</taxon>
        <taxon>Endopterygota</taxon>
        <taxon>Hymenoptera</taxon>
        <taxon>Apocrita</taxon>
        <taxon>Aculeata</taxon>
        <taxon>Apoidea</taxon>
        <taxon>Anthophila</taxon>
        <taxon>Apidae</taxon>
        <taxon>Bombus</taxon>
        <taxon>Bombus</taxon>
    </lineage>
</organism>
<feature type="transmembrane region" description="Helical" evidence="8">
    <location>
        <begin position="56"/>
        <end position="76"/>
    </location>
</feature>
<accession>A0A9B0BWC8</accession>
<dbReference type="GO" id="GO:0030424">
    <property type="term" value="C:axon"/>
    <property type="evidence" value="ECO:0007669"/>
    <property type="project" value="TreeGrafter"/>
</dbReference>
<dbReference type="AlphaFoldDB" id="A0A9B0BWC8"/>
<evidence type="ECO:0000256" key="1">
    <source>
        <dbReference type="ARBA" id="ARBA00004651"/>
    </source>
</evidence>
<dbReference type="KEGG" id="bter:100647492"/>
<name>A0A9B0BWC8_BOMTE</name>
<keyword evidence="2 8" id="KW-1003">Cell membrane</keyword>
<feature type="transmembrane region" description="Helical" evidence="8">
    <location>
        <begin position="206"/>
        <end position="227"/>
    </location>
</feature>
<dbReference type="GO" id="GO:0005886">
    <property type="term" value="C:plasma membrane"/>
    <property type="evidence" value="ECO:0007669"/>
    <property type="project" value="UniProtKB-SubCell"/>
</dbReference>
<dbReference type="PANTHER" id="PTHR21143:SF104">
    <property type="entry name" value="GUSTATORY RECEPTOR 8A-RELATED"/>
    <property type="match status" value="1"/>
</dbReference>
<dbReference type="PANTHER" id="PTHR21143">
    <property type="entry name" value="INVERTEBRATE GUSTATORY RECEPTOR"/>
    <property type="match status" value="1"/>
</dbReference>
<dbReference type="Proteomes" id="UP000835206">
    <property type="component" value="Chromosome 3"/>
</dbReference>
<evidence type="ECO:0000256" key="7">
    <source>
        <dbReference type="ARBA" id="ARBA00023224"/>
    </source>
</evidence>
<comment type="similarity">
    <text evidence="8">Belongs to the insect chemoreceptor superfamily. Gustatory receptor (GR) family.</text>
</comment>
<dbReference type="InterPro" id="IPR013604">
    <property type="entry name" value="7TM_chemorcpt"/>
</dbReference>
<feature type="transmembrane region" description="Helical" evidence="8">
    <location>
        <begin position="392"/>
        <end position="414"/>
    </location>
</feature>
<dbReference type="GO" id="GO:0007635">
    <property type="term" value="P:chemosensory behavior"/>
    <property type="evidence" value="ECO:0007669"/>
    <property type="project" value="TreeGrafter"/>
</dbReference>
<dbReference type="GO" id="GO:0007165">
    <property type="term" value="P:signal transduction"/>
    <property type="evidence" value="ECO:0007669"/>
    <property type="project" value="UniProtKB-KW"/>
</dbReference>
<dbReference type="GO" id="GO:0030425">
    <property type="term" value="C:dendrite"/>
    <property type="evidence" value="ECO:0007669"/>
    <property type="project" value="TreeGrafter"/>
</dbReference>
<evidence type="ECO:0000256" key="3">
    <source>
        <dbReference type="ARBA" id="ARBA00022692"/>
    </source>
</evidence>
<evidence type="ECO:0000313" key="10">
    <source>
        <dbReference type="RefSeq" id="XP_003394407.3"/>
    </source>
</evidence>
<gene>
    <name evidence="10" type="primary">LOC100647492</name>
</gene>
<sequence>MNFSKLVGKELTRYPRREVLPSSKIRVKPFDVESTLAEVTEARKCHARKYHGPDSLLYSAIYPIVSIMKVLGLAPYDFTGDQLVPSNCYLLFSFVFMGTYSYIIRNVCARFLAVQREKVILNVVETAKVMMNYLIAMYDLTLVIFTRKTFCRIWNAQQDFDERLSQLGYPRKEVKTRIAAWVLLISQIVIWTVVNQSGMFAYNETWLFNMSYMCLYVTNATSVYKFFGMTSFLGQRFHRLNQIARDNLPSRVGYKSTSVSKKTIQELHDELMIFGESLGSLYSWSLFFWLGNLSIHIISNLYLIIDWIIATNGYNLSWPLIFNMSSWLVGYVGQLLALHIVCDYTITEANFMAVTLVEWDARIVERYPHKDTVLSTLHFLNRRLHFSAGGLFDVKLSLLSSIVGMMSTYLIILLEFPSS</sequence>
<dbReference type="Pfam" id="PF08395">
    <property type="entry name" value="7tm_7"/>
    <property type="match status" value="1"/>
</dbReference>
<keyword evidence="4 8" id="KW-1133">Transmembrane helix</keyword>
<evidence type="ECO:0000256" key="6">
    <source>
        <dbReference type="ARBA" id="ARBA00023170"/>
    </source>
</evidence>
<evidence type="ECO:0000256" key="5">
    <source>
        <dbReference type="ARBA" id="ARBA00023136"/>
    </source>
</evidence>
<evidence type="ECO:0000313" key="9">
    <source>
        <dbReference type="Proteomes" id="UP000835206"/>
    </source>
</evidence>
<keyword evidence="6 8" id="KW-0675">Receptor</keyword>
<comment type="function">
    <text evidence="8">Gustatory receptor which mediates acceptance or avoidance behavior, depending on its substrates.</text>
</comment>
<dbReference type="GeneID" id="100647492"/>
<feature type="transmembrane region" description="Helical" evidence="8">
    <location>
        <begin position="286"/>
        <end position="309"/>
    </location>
</feature>
<protein>
    <recommendedName>
        <fullName evidence="8">Gustatory receptor</fullName>
    </recommendedName>
</protein>
<keyword evidence="5 8" id="KW-0472">Membrane</keyword>
<feature type="transmembrane region" description="Helical" evidence="8">
    <location>
        <begin position="88"/>
        <end position="108"/>
    </location>
</feature>
<feature type="transmembrane region" description="Helical" evidence="8">
    <location>
        <begin position="321"/>
        <end position="342"/>
    </location>
</feature>
<reference evidence="10" key="1">
    <citation type="submission" date="2025-08" db="UniProtKB">
        <authorList>
            <consortium name="RefSeq"/>
        </authorList>
    </citation>
    <scope>IDENTIFICATION</scope>
</reference>